<organism evidence="1 2">
    <name type="scientific">Lactuca virosa</name>
    <dbReference type="NCBI Taxonomy" id="75947"/>
    <lineage>
        <taxon>Eukaryota</taxon>
        <taxon>Viridiplantae</taxon>
        <taxon>Streptophyta</taxon>
        <taxon>Embryophyta</taxon>
        <taxon>Tracheophyta</taxon>
        <taxon>Spermatophyta</taxon>
        <taxon>Magnoliopsida</taxon>
        <taxon>eudicotyledons</taxon>
        <taxon>Gunneridae</taxon>
        <taxon>Pentapetalae</taxon>
        <taxon>asterids</taxon>
        <taxon>campanulids</taxon>
        <taxon>Asterales</taxon>
        <taxon>Asteraceae</taxon>
        <taxon>Cichorioideae</taxon>
        <taxon>Cichorieae</taxon>
        <taxon>Lactucinae</taxon>
        <taxon>Lactuca</taxon>
    </lineage>
</organism>
<proteinExistence type="predicted"/>
<dbReference type="Proteomes" id="UP001157418">
    <property type="component" value="Unassembled WGS sequence"/>
</dbReference>
<dbReference type="AlphaFoldDB" id="A0AAU9NU33"/>
<comment type="caution">
    <text evidence="1">The sequence shown here is derived from an EMBL/GenBank/DDBJ whole genome shotgun (WGS) entry which is preliminary data.</text>
</comment>
<evidence type="ECO:0000313" key="2">
    <source>
        <dbReference type="Proteomes" id="UP001157418"/>
    </source>
</evidence>
<dbReference type="EMBL" id="CAKMRJ010005412">
    <property type="protein sequence ID" value="CAH1441226.1"/>
    <property type="molecule type" value="Genomic_DNA"/>
</dbReference>
<accession>A0AAU9NU33</accession>
<evidence type="ECO:0000313" key="1">
    <source>
        <dbReference type="EMBL" id="CAH1441226.1"/>
    </source>
</evidence>
<keyword evidence="2" id="KW-1185">Reference proteome</keyword>
<name>A0AAU9NU33_9ASTR</name>
<gene>
    <name evidence="1" type="ORF">LVIROSA_LOCUS27303</name>
</gene>
<sequence>MYYFYFWFHEKRKCALELYLRGIGIYLIKKVRDVTRNYNLCNGCLEIETSTCTWGSYVVIGQPLSPYTFIEL</sequence>
<reference evidence="1 2" key="1">
    <citation type="submission" date="2022-01" db="EMBL/GenBank/DDBJ databases">
        <authorList>
            <person name="Xiong W."/>
            <person name="Schranz E."/>
        </authorList>
    </citation>
    <scope>NUCLEOTIDE SEQUENCE [LARGE SCALE GENOMIC DNA]</scope>
</reference>
<protein>
    <submittedName>
        <fullName evidence="1">Uncharacterized protein</fullName>
    </submittedName>
</protein>